<comment type="caution">
    <text evidence="1">The sequence shown here is derived from an EMBL/GenBank/DDBJ whole genome shotgun (WGS) entry which is preliminary data.</text>
</comment>
<evidence type="ECO:0000313" key="2">
    <source>
        <dbReference type="Proteomes" id="UP000462362"/>
    </source>
</evidence>
<dbReference type="Proteomes" id="UP000462362">
    <property type="component" value="Unassembled WGS sequence"/>
</dbReference>
<name>A0A6I3S7E6_9BURK</name>
<reference evidence="1 2" key="1">
    <citation type="journal article" date="2019" name="Nat. Med.">
        <title>A library of human gut bacterial isolates paired with longitudinal multiomics data enables mechanistic microbiome research.</title>
        <authorList>
            <person name="Poyet M."/>
            <person name="Groussin M."/>
            <person name="Gibbons S.M."/>
            <person name="Avila-Pacheco J."/>
            <person name="Jiang X."/>
            <person name="Kearney S.M."/>
            <person name="Perrotta A.R."/>
            <person name="Berdy B."/>
            <person name="Zhao S."/>
            <person name="Lieberman T.D."/>
            <person name="Swanson P.K."/>
            <person name="Smith M."/>
            <person name="Roesemann S."/>
            <person name="Alexander J.E."/>
            <person name="Rich S.A."/>
            <person name="Livny J."/>
            <person name="Vlamakis H."/>
            <person name="Clish C."/>
            <person name="Bullock K."/>
            <person name="Deik A."/>
            <person name="Scott J."/>
            <person name="Pierce K.A."/>
            <person name="Xavier R.J."/>
            <person name="Alm E.J."/>
        </authorList>
    </citation>
    <scope>NUCLEOTIDE SEQUENCE [LARGE SCALE GENOMIC DNA]</scope>
    <source>
        <strain evidence="1 2">BIOML-A2</strain>
    </source>
</reference>
<protein>
    <submittedName>
        <fullName evidence="1">Zinc ribbon domain-containing protein</fullName>
    </submittedName>
</protein>
<dbReference type="RefSeq" id="WP_008811418.1">
    <property type="nucleotide sequence ID" value="NZ_CAJUON010000008.1"/>
</dbReference>
<dbReference type="AlphaFoldDB" id="A0A6I3S7E6"/>
<accession>A0A6I3S7E6</accession>
<evidence type="ECO:0000313" key="1">
    <source>
        <dbReference type="EMBL" id="MTU43600.1"/>
    </source>
</evidence>
<gene>
    <name evidence="1" type="ORF">GMD42_08175</name>
</gene>
<dbReference type="GeneID" id="43348745"/>
<proteinExistence type="predicted"/>
<sequence length="158" mass="17510">MTNELDPKTPVLKGVVTEVLDNGNAGKINCGHGNIYTFVSDQLKTGYLPVLKDVVEFNLIEDQPFAIRLFHRSQALHDSSSSSASLDLRMKCPHCGKPILPKAEFKEGRLIATHCPECNAELDKIERPPKTTFFTWLIAILAALIVGIVVYGIFEPNF</sequence>
<organism evidence="1 2">
    <name type="scientific">Parasutterella excrementihominis</name>
    <dbReference type="NCBI Taxonomy" id="487175"/>
    <lineage>
        <taxon>Bacteria</taxon>
        <taxon>Pseudomonadati</taxon>
        <taxon>Pseudomonadota</taxon>
        <taxon>Betaproteobacteria</taxon>
        <taxon>Burkholderiales</taxon>
        <taxon>Sutterellaceae</taxon>
        <taxon>Parasutterella</taxon>
    </lineage>
</organism>
<dbReference type="EMBL" id="WNCL01000023">
    <property type="protein sequence ID" value="MTU43600.1"/>
    <property type="molecule type" value="Genomic_DNA"/>
</dbReference>